<proteinExistence type="predicted"/>
<dbReference type="PANTHER" id="PTHR11461:SF372">
    <property type="entry name" value="ACCESSORY GLAND PROTEIN ACP76A-RELATED"/>
    <property type="match status" value="1"/>
</dbReference>
<dbReference type="InterPro" id="IPR023796">
    <property type="entry name" value="Serpin_dom"/>
</dbReference>
<evidence type="ECO:0000313" key="4">
    <source>
        <dbReference type="RefSeq" id="XP_016969290.1"/>
    </source>
</evidence>
<name>A0A6P4DUQ6_DRORH</name>
<dbReference type="OrthoDB" id="671595at2759"/>
<reference evidence="4" key="1">
    <citation type="submission" date="2025-08" db="UniProtKB">
        <authorList>
            <consortium name="RefSeq"/>
        </authorList>
    </citation>
    <scope>IDENTIFICATION</scope>
</reference>
<dbReference type="InterPro" id="IPR036186">
    <property type="entry name" value="Serpin_sf"/>
</dbReference>
<keyword evidence="2" id="KW-0722">Serine protease inhibitor</keyword>
<dbReference type="Pfam" id="PF00079">
    <property type="entry name" value="Serpin"/>
    <property type="match status" value="1"/>
</dbReference>
<dbReference type="RefSeq" id="XP_016969290.1">
    <property type="nucleotide sequence ID" value="XM_017113801.1"/>
</dbReference>
<dbReference type="GO" id="GO:0005615">
    <property type="term" value="C:extracellular space"/>
    <property type="evidence" value="ECO:0007669"/>
    <property type="project" value="InterPro"/>
</dbReference>
<evidence type="ECO:0000256" key="2">
    <source>
        <dbReference type="ARBA" id="ARBA00022900"/>
    </source>
</evidence>
<sequence length="137" mass="15129">MFRLRRYRYAEVPALDAKLIEVPFATADLRMLIVYPNRADGLAQLERKLAQSDLQQLRTQLEEHKVALTLPKFKILVHSTLTGVLKELGLAKLFTSEIQLSEVFSSMLSSSAPPLGAVVQSSLLELQEEGGDAGGSF</sequence>
<organism evidence="4">
    <name type="scientific">Drosophila rhopaloa</name>
    <name type="common">Fruit fly</name>
    <dbReference type="NCBI Taxonomy" id="1041015"/>
    <lineage>
        <taxon>Eukaryota</taxon>
        <taxon>Metazoa</taxon>
        <taxon>Ecdysozoa</taxon>
        <taxon>Arthropoda</taxon>
        <taxon>Hexapoda</taxon>
        <taxon>Insecta</taxon>
        <taxon>Pterygota</taxon>
        <taxon>Neoptera</taxon>
        <taxon>Endopterygota</taxon>
        <taxon>Diptera</taxon>
        <taxon>Brachycera</taxon>
        <taxon>Muscomorpha</taxon>
        <taxon>Ephydroidea</taxon>
        <taxon>Drosophilidae</taxon>
        <taxon>Drosophila</taxon>
        <taxon>Sophophora</taxon>
    </lineage>
</organism>
<evidence type="ECO:0000256" key="1">
    <source>
        <dbReference type="ARBA" id="ARBA00022690"/>
    </source>
</evidence>
<dbReference type="SUPFAM" id="SSF56574">
    <property type="entry name" value="Serpins"/>
    <property type="match status" value="1"/>
</dbReference>
<dbReference type="GO" id="GO:0004867">
    <property type="term" value="F:serine-type endopeptidase inhibitor activity"/>
    <property type="evidence" value="ECO:0007669"/>
    <property type="project" value="UniProtKB-KW"/>
</dbReference>
<evidence type="ECO:0000259" key="3">
    <source>
        <dbReference type="Pfam" id="PF00079"/>
    </source>
</evidence>
<dbReference type="Gene3D" id="3.30.497.10">
    <property type="entry name" value="Antithrombin, subunit I, domain 2"/>
    <property type="match status" value="1"/>
</dbReference>
<feature type="domain" description="Serpin" evidence="3">
    <location>
        <begin position="1"/>
        <end position="134"/>
    </location>
</feature>
<dbReference type="AlphaFoldDB" id="A0A6P4DUQ6"/>
<dbReference type="PANTHER" id="PTHR11461">
    <property type="entry name" value="SERINE PROTEASE INHIBITOR, SERPIN"/>
    <property type="match status" value="1"/>
</dbReference>
<keyword evidence="1" id="KW-0646">Protease inhibitor</keyword>
<dbReference type="InterPro" id="IPR042178">
    <property type="entry name" value="Serpin_sf_1"/>
</dbReference>
<dbReference type="Gene3D" id="2.30.39.10">
    <property type="entry name" value="Alpha-1-antitrypsin, domain 1"/>
    <property type="match status" value="1"/>
</dbReference>
<accession>A0A6P4DUQ6</accession>
<gene>
    <name evidence="4" type="primary">LOC108037269</name>
</gene>
<dbReference type="InterPro" id="IPR042185">
    <property type="entry name" value="Serpin_sf_2"/>
</dbReference>
<feature type="non-terminal residue" evidence="4">
    <location>
        <position position="137"/>
    </location>
</feature>
<dbReference type="InterPro" id="IPR000215">
    <property type="entry name" value="Serpin_fam"/>
</dbReference>
<protein>
    <submittedName>
        <fullName evidence="4">Alaserpin-like</fullName>
    </submittedName>
</protein>